<evidence type="ECO:0000259" key="2">
    <source>
        <dbReference type="PROSITE" id="PS50835"/>
    </source>
</evidence>
<reference evidence="3 4" key="2">
    <citation type="journal article" date="2010" name="Stand. Genomic Sci.">
        <title>Complete genome sequence of Chitinophaga pinensis type strain (UQM 2034).</title>
        <authorList>
            <person name="Glavina Del Rio T."/>
            <person name="Abt B."/>
            <person name="Spring S."/>
            <person name="Lapidus A."/>
            <person name="Nolan M."/>
            <person name="Tice H."/>
            <person name="Copeland A."/>
            <person name="Cheng J.F."/>
            <person name="Chen F."/>
            <person name="Bruce D."/>
            <person name="Goodwin L."/>
            <person name="Pitluck S."/>
            <person name="Ivanova N."/>
            <person name="Mavromatis K."/>
            <person name="Mikhailova N."/>
            <person name="Pati A."/>
            <person name="Chen A."/>
            <person name="Palaniappan K."/>
            <person name="Land M."/>
            <person name="Hauser L."/>
            <person name="Chang Y.J."/>
            <person name="Jeffries C.D."/>
            <person name="Chain P."/>
            <person name="Saunders E."/>
            <person name="Detter J.C."/>
            <person name="Brettin T."/>
            <person name="Rohde M."/>
            <person name="Goker M."/>
            <person name="Bristow J."/>
            <person name="Eisen J.A."/>
            <person name="Markowitz V."/>
            <person name="Hugenholtz P."/>
            <person name="Kyrpides N.C."/>
            <person name="Klenk H.P."/>
            <person name="Lucas S."/>
        </authorList>
    </citation>
    <scope>NUCLEOTIDE SEQUENCE [LARGE SCALE GENOMIC DNA]</scope>
    <source>
        <strain evidence="4">ATCC 43595 / DSM 2588 / LMG 13176 / NBRC 15968 / NCIMB 11800 / UQM 2034</strain>
    </source>
</reference>
<proteinExistence type="predicted"/>
<dbReference type="PROSITE" id="PS50835">
    <property type="entry name" value="IG_LIKE"/>
    <property type="match status" value="1"/>
</dbReference>
<evidence type="ECO:0000313" key="4">
    <source>
        <dbReference type="Proteomes" id="UP000002215"/>
    </source>
</evidence>
<accession>A0A979G739</accession>
<reference evidence="4" key="1">
    <citation type="submission" date="2009-08" db="EMBL/GenBank/DDBJ databases">
        <title>The complete genome of Chitinophaga pinensis DSM 2588.</title>
        <authorList>
            <consortium name="US DOE Joint Genome Institute (JGI-PGF)"/>
            <person name="Lucas S."/>
            <person name="Copeland A."/>
            <person name="Lapidus A."/>
            <person name="Glavina del Rio T."/>
            <person name="Dalin E."/>
            <person name="Tice H."/>
            <person name="Bruce D."/>
            <person name="Goodwin L."/>
            <person name="Pitluck S."/>
            <person name="Kyrpides N."/>
            <person name="Mavromatis K."/>
            <person name="Ivanova N."/>
            <person name="Mikhailova N."/>
            <person name="Sims D."/>
            <person name="Meinche L."/>
            <person name="Brettin T."/>
            <person name="Detter J.C."/>
            <person name="Han C."/>
            <person name="Larimer F."/>
            <person name="Land M."/>
            <person name="Hauser L."/>
            <person name="Markowitz V."/>
            <person name="Cheng J.-F."/>
            <person name="Hugenholtz P."/>
            <person name="Woyke T."/>
            <person name="Wu D."/>
            <person name="Spring S."/>
            <person name="Klenk H.-P."/>
            <person name="Eisen J.A."/>
        </authorList>
    </citation>
    <scope>NUCLEOTIDE SEQUENCE [LARGE SCALE GENOMIC DNA]</scope>
    <source>
        <strain evidence="4">ATCC 43595 / DSM 2588 / LMG 13176 / NBRC 15968 / NCIMB 11800 / UQM 2034</strain>
    </source>
</reference>
<dbReference type="Pfam" id="PF13585">
    <property type="entry name" value="CHU_C"/>
    <property type="match status" value="1"/>
</dbReference>
<feature type="domain" description="Ig-like" evidence="2">
    <location>
        <begin position="735"/>
        <end position="829"/>
    </location>
</feature>
<dbReference type="RefSeq" id="WP_012792116.1">
    <property type="nucleotide sequence ID" value="NC_013132.1"/>
</dbReference>
<sequence>MKPTGVKLLLITISFFCVFSSASAAIFTVTTQADSGPGSLRDAITKANSNGTTEKDYIYFNISVTSPLRPVIVINSDLPALSSNIVVDASTQASTVYGVSTARVQLLRNNDQATFYGLRIDNASDVEIYGLVIATGGVAGESYGIQISGTCSDIIIGGNAKGNVIYGFKFGIYGVAPNTDPKTISNLTIQNNIIGMREDGVIAADAYSCYQPVLVTHLNGVTFGGNRADLGNIIAGTTYGVYLSADAGDVAATFNKIGTDVSGTAGTASYLFRDDYIAIAGATNGIVTVADNLIAGQSVYGLGLYGLRNGTFRVQRNKIGTEITGTAVLGQRSSGIRLTDCMRGVIGGTLLDKNIIAGCYDVPVVVVSTYQATISQNEMFCNNNTSIVTGPANSIQLLNWNPADGKAKPFVRVLTCNATTITGIATPNAKMEAFIPYRCGNGRKCDGRNYIETFLAGADGKWTYALKGRDGVIFSATDATGATSDYSNPVWSDDIENNIVHTACGESTGRIINKILYNATPFHWEDENGNTVGTDTSLLNVPAGRYRLVMYGAGCNKPECVEYSPFFEVKDISPVIQTGTMTIIPARCGVNNGSITGLQFQGINLKYNWYNVNMPAVSIGAGPTINNLAPGNYNITITDTINGCTATGGPFEISAVNAPVLNLSTVQLQNAVCSQPTGSITGLVVNGTGTITYTWTDATGQTVGNTAQLTNVPAGTYTLAFSDQSGCPAAGPSQPFVITAPGEILIDRSTAIIGEASCTVNDGSITGLQATNAETTRWMDDNGTVIGTGLNLTNLAPGNYRLEISNTYGCNVTTDFDVPQHEPDLITVSQLNTQNPVCNLNNGSVTGMILAGGTPASYRWLNMNDMEVSTVKDLTNAGDGIYRLYVKDIEQCEQLVATIILKTPNLPRIDATYLSIIDDVCSMTSGAIAGLGVNGKEPLSYAWLTPDSTVISTSLQAQSLPGGYDYTLRVTDAYGCVVYSDPLPVNAVDILLLAPTVKDVVIMKGMTADIKVTNLHQGSYNLFRPGTEWSETNTTGEFSVTDITGSTTFGINYQFGECVSPTTYFKVDIIDAVKVYAPTAFSPNGDGHNDIFRPKGIGVATYSLFTVMDRWGNSVYTAKDVSTGWDGTFRGKKVDAGAYVWLLQGIDILGQPVQEKGAVLVVY</sequence>
<feature type="signal peptide" evidence="1">
    <location>
        <begin position="1"/>
        <end position="24"/>
    </location>
</feature>
<dbReference type="OrthoDB" id="635358at2"/>
<gene>
    <name evidence="3" type="ordered locus">Cpin_4506</name>
</gene>
<name>A0A979G739_CHIPD</name>
<protein>
    <recommendedName>
        <fullName evidence="2">Ig-like domain-containing protein</fullName>
    </recommendedName>
</protein>
<dbReference type="NCBIfam" id="TIGR04131">
    <property type="entry name" value="Bac_Flav_CTERM"/>
    <property type="match status" value="1"/>
</dbReference>
<organism evidence="3 4">
    <name type="scientific">Chitinophaga pinensis (strain ATCC 43595 / DSM 2588 / LMG 13176 / NBRC 15968 / NCIMB 11800 / UQM 2034)</name>
    <dbReference type="NCBI Taxonomy" id="485918"/>
    <lineage>
        <taxon>Bacteria</taxon>
        <taxon>Pseudomonadati</taxon>
        <taxon>Bacteroidota</taxon>
        <taxon>Chitinophagia</taxon>
        <taxon>Chitinophagales</taxon>
        <taxon>Chitinophagaceae</taxon>
        <taxon>Chitinophaga</taxon>
    </lineage>
</organism>
<evidence type="ECO:0000313" key="3">
    <source>
        <dbReference type="EMBL" id="ACU61948.1"/>
    </source>
</evidence>
<dbReference type="InterPro" id="IPR026341">
    <property type="entry name" value="T9SS_type_B"/>
</dbReference>
<dbReference type="EMBL" id="CP001699">
    <property type="protein sequence ID" value="ACU61948.1"/>
    <property type="molecule type" value="Genomic_DNA"/>
</dbReference>
<dbReference type="KEGG" id="cpi:Cpin_4506"/>
<feature type="chain" id="PRO_5036828028" description="Ig-like domain-containing protein" evidence="1">
    <location>
        <begin position="25"/>
        <end position="1163"/>
    </location>
</feature>
<evidence type="ECO:0000256" key="1">
    <source>
        <dbReference type="SAM" id="SignalP"/>
    </source>
</evidence>
<keyword evidence="1" id="KW-0732">Signal</keyword>
<dbReference type="Proteomes" id="UP000002215">
    <property type="component" value="Chromosome"/>
</dbReference>
<dbReference type="AlphaFoldDB" id="A0A979G739"/>
<dbReference type="InterPro" id="IPR007110">
    <property type="entry name" value="Ig-like_dom"/>
</dbReference>